<evidence type="ECO:0000256" key="2">
    <source>
        <dbReference type="ARBA" id="ARBA00010385"/>
    </source>
</evidence>
<feature type="binding site" evidence="13">
    <location>
        <position position="326"/>
    </location>
    <ligand>
        <name>ATP</name>
        <dbReference type="ChEBI" id="CHEBI:30616"/>
    </ligand>
</feature>
<dbReference type="GO" id="GO:0000287">
    <property type="term" value="F:magnesium ion binding"/>
    <property type="evidence" value="ECO:0007669"/>
    <property type="project" value="UniProtKB-UniRule"/>
</dbReference>
<evidence type="ECO:0000256" key="1">
    <source>
        <dbReference type="ARBA" id="ARBA00004965"/>
    </source>
</evidence>
<dbReference type="InterPro" id="IPR014049">
    <property type="entry name" value="Glutathione_synthase_N_euk"/>
</dbReference>
<dbReference type="InterPro" id="IPR037013">
    <property type="entry name" value="GSH-S_sub-bd_sf"/>
</dbReference>
<comment type="similarity">
    <text evidence="2 12">Belongs to the eukaryotic GSH synthase family.</text>
</comment>
<keyword evidence="16" id="KW-1185">Reference proteome</keyword>
<dbReference type="Gene3D" id="3.40.50.1760">
    <property type="entry name" value="Glutathione synthase, substrate-binding domain superfamily, eukaryotic"/>
    <property type="match status" value="1"/>
</dbReference>
<evidence type="ECO:0000313" key="17">
    <source>
        <dbReference type="WBParaSite" id="ACRNAN_Path_464.g1764.t3"/>
    </source>
</evidence>
<evidence type="ECO:0000256" key="4">
    <source>
        <dbReference type="ARBA" id="ARBA00020821"/>
    </source>
</evidence>
<feature type="binding site" evidence="13">
    <location>
        <position position="139"/>
    </location>
    <ligand>
        <name>substrate</name>
    </ligand>
</feature>
<comment type="pathway">
    <text evidence="1 12">Sulfur metabolism; glutathione biosynthesis; glutathione from L-cysteine and L-glutamate: step 2/2.</text>
</comment>
<evidence type="ECO:0000256" key="11">
    <source>
        <dbReference type="ARBA" id="ARBA00048871"/>
    </source>
</evidence>
<feature type="binding site" evidence="13">
    <location>
        <position position="535"/>
    </location>
    <ligand>
        <name>ATP</name>
        <dbReference type="ChEBI" id="CHEBI:30616"/>
    </ligand>
</feature>
<evidence type="ECO:0000256" key="12">
    <source>
        <dbReference type="PIRNR" id="PIRNR001558"/>
    </source>
</evidence>
<reference evidence="17" key="1">
    <citation type="submission" date="2022-11" db="UniProtKB">
        <authorList>
            <consortium name="WormBaseParasite"/>
        </authorList>
    </citation>
    <scope>IDENTIFICATION</scope>
</reference>
<accession>A0A914C7E1</accession>
<dbReference type="Gene3D" id="3.30.1490.50">
    <property type="match status" value="2"/>
</dbReference>
<keyword evidence="7 12" id="KW-0479">Metal-binding</keyword>
<dbReference type="NCBIfam" id="TIGR01986">
    <property type="entry name" value="glut_syn_euk"/>
    <property type="match status" value="1"/>
</dbReference>
<dbReference type="InterPro" id="IPR014709">
    <property type="entry name" value="Glutathione_synthase_C_euk"/>
</dbReference>
<name>A0A914C7E1_9BILA</name>
<sequence>MAPNEISMTLNGSTKSLSYIENSVKSEDLDLLVEDALDYAHSIGFVLRTNEHKDRSDICQALPFSLLPSPFPGKLFNQAMSVQTAMNLLYFRASWDYDFLMKSHEAVIKTDVFIRKLSEIMTKVRQEGVRQTKTLVLQRADYMCHAPDGRIKGLKQIEVNNIASGMAGMSMRLTKLHNRLLTKMGFKQEVIKERLPDNQALLSQGPAIVQAWKDFGDPQAVVLFVVEEVNQNQFDQRLVEYSVEELSNGEIKVIRATLTALSKRLHISESHDLFLDNSLKVAIVYFRAGYSPCHYPTEAEWEVRLMMERSTAVKCPWIGLQLANTKKVQQMLAAPGVIEHFFRDLPEVVSEIRKTFANLWGLENDDDETENVIKDAIANPESYVLKPQLEGGGGNVFGQNISTLLSSMSKEERSAYILMEKIAVPLQKDAIANPESYVLKPQLEGGGGNVFGQNISTLLSSMSKEERSAYILMEKIAVPLQKNYLIRAFHPVRLENIVNELGIFGALYGNGQTKEIFSNVATGYLMRSKYADMNEGGIACGAAVMDTPFLY</sequence>
<evidence type="ECO:0000259" key="15">
    <source>
        <dbReference type="Pfam" id="PF03199"/>
    </source>
</evidence>
<feature type="binding site" evidence="13">
    <location>
        <position position="236"/>
    </location>
    <ligand>
        <name>substrate</name>
    </ligand>
</feature>
<keyword evidence="8 12" id="KW-0547">Nucleotide-binding</keyword>
<dbReference type="InterPro" id="IPR005615">
    <property type="entry name" value="Glutathione_synthase"/>
</dbReference>
<evidence type="ECO:0000313" key="16">
    <source>
        <dbReference type="Proteomes" id="UP000887540"/>
    </source>
</evidence>
<evidence type="ECO:0000256" key="5">
    <source>
        <dbReference type="ARBA" id="ARBA00022598"/>
    </source>
</evidence>
<dbReference type="PIRSF" id="PIRSF001558">
    <property type="entry name" value="GSHase"/>
    <property type="match status" value="1"/>
</dbReference>
<keyword evidence="10 12" id="KW-0460">Magnesium</keyword>
<dbReference type="InterPro" id="IPR014042">
    <property type="entry name" value="Glutathione_synthase_a-hlx"/>
</dbReference>
<feature type="binding site" evidence="14">
    <location>
        <position position="158"/>
    </location>
    <ligand>
        <name>Mg(2+)</name>
        <dbReference type="ChEBI" id="CHEBI:18420"/>
    </ligand>
</feature>
<dbReference type="GO" id="GO:0005829">
    <property type="term" value="C:cytosol"/>
    <property type="evidence" value="ECO:0007669"/>
    <property type="project" value="TreeGrafter"/>
</dbReference>
<evidence type="ECO:0000256" key="6">
    <source>
        <dbReference type="ARBA" id="ARBA00022684"/>
    </source>
</evidence>
<feature type="binding site" evidence="13">
    <location>
        <begin position="473"/>
        <end position="476"/>
    </location>
    <ligand>
        <name>ATP</name>
        <dbReference type="ChEBI" id="CHEBI:30616"/>
    </ligand>
</feature>
<dbReference type="Gene3D" id="1.10.1080.10">
    <property type="entry name" value="Glutathione Synthetase, Chain A, domain 3"/>
    <property type="match status" value="1"/>
</dbReference>
<dbReference type="Pfam" id="PF03199">
    <property type="entry name" value="GSH_synthase"/>
    <property type="match status" value="1"/>
</dbReference>
<dbReference type="SUPFAM" id="SSF56059">
    <property type="entry name" value="Glutathione synthetase ATP-binding domain-like"/>
    <property type="match status" value="2"/>
</dbReference>
<dbReference type="Pfam" id="PF03917">
    <property type="entry name" value="GSH_synth_ATP"/>
    <property type="match status" value="1"/>
</dbReference>
<dbReference type="Gene3D" id="3.30.1490.80">
    <property type="match status" value="1"/>
</dbReference>
<feature type="binding site" evidence="14">
    <location>
        <position position="390"/>
    </location>
    <ligand>
        <name>Mg(2+)</name>
        <dbReference type="ChEBI" id="CHEBI:18420"/>
    </ligand>
</feature>
<evidence type="ECO:0000256" key="9">
    <source>
        <dbReference type="ARBA" id="ARBA00022840"/>
    </source>
</evidence>
<feature type="binding site" evidence="13">
    <location>
        <position position="158"/>
    </location>
    <ligand>
        <name>ATP</name>
        <dbReference type="ChEBI" id="CHEBI:30616"/>
    </ligand>
</feature>
<feature type="binding site" evidence="13">
    <location>
        <position position="527"/>
    </location>
    <ligand>
        <name>substrate</name>
    </ligand>
</feature>
<dbReference type="FunFam" id="3.30.1490.50:FF:000002">
    <property type="entry name" value="Glutathione synthetase"/>
    <property type="match status" value="1"/>
</dbReference>
<feature type="binding site" evidence="14">
    <location>
        <position position="160"/>
    </location>
    <ligand>
        <name>Mg(2+)</name>
        <dbReference type="ChEBI" id="CHEBI:18420"/>
    </ligand>
</feature>
<keyword evidence="6 12" id="KW-0317">Glutathione biosynthesis</keyword>
<feature type="binding site" evidence="13">
    <location>
        <position position="500"/>
    </location>
    <ligand>
        <name>ATP</name>
        <dbReference type="ChEBI" id="CHEBI:30616"/>
    </ligand>
</feature>
<dbReference type="InterPro" id="IPR016185">
    <property type="entry name" value="PreATP-grasp_dom_sf"/>
</dbReference>
<dbReference type="EC" id="6.3.2.3" evidence="3 12"/>
<feature type="domain" description="Glutathione synthase substrate-binding" evidence="15">
    <location>
        <begin position="220"/>
        <end position="323"/>
    </location>
</feature>
<dbReference type="GO" id="GO:0004363">
    <property type="term" value="F:glutathione synthase activity"/>
    <property type="evidence" value="ECO:0007669"/>
    <property type="project" value="UniProtKB-UniRule"/>
</dbReference>
<feature type="binding site" evidence="13">
    <location>
        <begin position="386"/>
        <end position="395"/>
    </location>
    <ligand>
        <name>ATP</name>
        <dbReference type="ChEBI" id="CHEBI:30616"/>
    </ligand>
</feature>
<dbReference type="InterPro" id="IPR004887">
    <property type="entry name" value="GSH_synth_subst-bd"/>
</dbReference>
<dbReference type="SUPFAM" id="SSF52440">
    <property type="entry name" value="PreATP-grasp domain"/>
    <property type="match status" value="1"/>
</dbReference>
<comment type="catalytic activity">
    <reaction evidence="11">
        <text>gamma-L-glutamyl-L-cysteine + glycine + ATP = glutathione + ADP + phosphate + H(+)</text>
        <dbReference type="Rhea" id="RHEA:13557"/>
        <dbReference type="ChEBI" id="CHEBI:15378"/>
        <dbReference type="ChEBI" id="CHEBI:30616"/>
        <dbReference type="ChEBI" id="CHEBI:43474"/>
        <dbReference type="ChEBI" id="CHEBI:57305"/>
        <dbReference type="ChEBI" id="CHEBI:57925"/>
        <dbReference type="ChEBI" id="CHEBI:58173"/>
        <dbReference type="ChEBI" id="CHEBI:456216"/>
        <dbReference type="EC" id="6.3.2.3"/>
    </reaction>
    <physiologicalReaction direction="left-to-right" evidence="11">
        <dbReference type="Rhea" id="RHEA:13558"/>
    </physiologicalReaction>
</comment>
<evidence type="ECO:0000256" key="8">
    <source>
        <dbReference type="ARBA" id="ARBA00022741"/>
    </source>
</evidence>
<dbReference type="GO" id="GO:0005524">
    <property type="term" value="F:ATP binding"/>
    <property type="evidence" value="ECO:0007669"/>
    <property type="project" value="UniProtKB-UniRule"/>
</dbReference>
<dbReference type="PANTHER" id="PTHR11130">
    <property type="entry name" value="GLUTATHIONE SYNTHETASE"/>
    <property type="match status" value="1"/>
</dbReference>
<protein>
    <recommendedName>
        <fullName evidence="4 12">Glutathione synthetase</fullName>
        <shortName evidence="12">GSH-S</shortName>
        <ecNumber evidence="3 12">6.3.2.3</ecNumber>
    </recommendedName>
</protein>
<evidence type="ECO:0000256" key="14">
    <source>
        <dbReference type="PIRSR" id="PIRSR001558-2"/>
    </source>
</evidence>
<dbReference type="PANTHER" id="PTHR11130:SF0">
    <property type="entry name" value="GLUTATHIONE SYNTHETASE"/>
    <property type="match status" value="1"/>
</dbReference>
<dbReference type="WBParaSite" id="ACRNAN_Path_464.g1764.t3">
    <property type="protein sequence ID" value="ACRNAN_Path_464.g1764.t3"/>
    <property type="gene ID" value="ACRNAN_Path_464.g1764"/>
</dbReference>
<evidence type="ECO:0000256" key="3">
    <source>
        <dbReference type="ARBA" id="ARBA00012214"/>
    </source>
</evidence>
<organism evidence="16 17">
    <name type="scientific">Acrobeloides nanus</name>
    <dbReference type="NCBI Taxonomy" id="290746"/>
    <lineage>
        <taxon>Eukaryota</taxon>
        <taxon>Metazoa</taxon>
        <taxon>Ecdysozoa</taxon>
        <taxon>Nematoda</taxon>
        <taxon>Chromadorea</taxon>
        <taxon>Rhabditida</taxon>
        <taxon>Tylenchina</taxon>
        <taxon>Cephalobomorpha</taxon>
        <taxon>Cephaloboidea</taxon>
        <taxon>Cephalobidae</taxon>
        <taxon>Acrobeloides</taxon>
    </lineage>
</organism>
<comment type="cofactor">
    <cofactor evidence="12 14">
        <name>Mg(2+)</name>
        <dbReference type="ChEBI" id="CHEBI:18420"/>
    </cofactor>
    <text evidence="12 14">Binds 1 Mg(2+) ion per subunit.</text>
</comment>
<keyword evidence="9 12" id="KW-0067">ATP-binding</keyword>
<dbReference type="Gene3D" id="3.30.470.20">
    <property type="entry name" value="ATP-grasp fold, B domain"/>
    <property type="match status" value="2"/>
</dbReference>
<keyword evidence="5 12" id="KW-0436">Ligase</keyword>
<dbReference type="GO" id="GO:0043295">
    <property type="term" value="F:glutathione binding"/>
    <property type="evidence" value="ECO:0007669"/>
    <property type="project" value="UniProtKB-UniRule"/>
</dbReference>
<evidence type="ECO:0000256" key="7">
    <source>
        <dbReference type="ARBA" id="ARBA00022723"/>
    </source>
</evidence>
<proteinExistence type="inferred from homology"/>
<evidence type="ECO:0000256" key="13">
    <source>
        <dbReference type="PIRSR" id="PIRSR001558-1"/>
    </source>
</evidence>
<feature type="binding site" evidence="13">
    <location>
        <position position="529"/>
    </location>
    <ligand>
        <name>ATP</name>
        <dbReference type="ChEBI" id="CHEBI:30616"/>
    </ligand>
</feature>
<evidence type="ECO:0000256" key="10">
    <source>
        <dbReference type="ARBA" id="ARBA00022842"/>
    </source>
</evidence>
<dbReference type="AlphaFoldDB" id="A0A914C7E1"/>
<dbReference type="Proteomes" id="UP000887540">
    <property type="component" value="Unplaced"/>
</dbReference>